<keyword evidence="1" id="KW-0472">Membrane</keyword>
<feature type="transmembrane region" description="Helical" evidence="1">
    <location>
        <begin position="90"/>
        <end position="111"/>
    </location>
</feature>
<proteinExistence type="predicted"/>
<keyword evidence="1" id="KW-1133">Transmembrane helix</keyword>
<dbReference type="RefSeq" id="WP_186852902.1">
    <property type="nucleotide sequence ID" value="NZ_JACOPO010000005.1"/>
</dbReference>
<dbReference type="AlphaFoldDB" id="A0A8J6MDC6"/>
<gene>
    <name evidence="2" type="ORF">H8S11_09140</name>
</gene>
<evidence type="ECO:0000256" key="1">
    <source>
        <dbReference type="SAM" id="Phobius"/>
    </source>
</evidence>
<name>A0A8J6MDC6_9FIRM</name>
<dbReference type="EMBL" id="JACOPO010000005">
    <property type="protein sequence ID" value="MBC5722976.1"/>
    <property type="molecule type" value="Genomic_DNA"/>
</dbReference>
<protein>
    <submittedName>
        <fullName evidence="2">Uncharacterized protein</fullName>
    </submittedName>
</protein>
<organism evidence="2 3">
    <name type="scientific">Flintibacter hominis</name>
    <dbReference type="NCBI Taxonomy" id="2763048"/>
    <lineage>
        <taxon>Bacteria</taxon>
        <taxon>Bacillati</taxon>
        <taxon>Bacillota</taxon>
        <taxon>Clostridia</taxon>
        <taxon>Eubacteriales</taxon>
        <taxon>Flintibacter</taxon>
    </lineage>
</organism>
<keyword evidence="1" id="KW-0812">Transmembrane</keyword>
<comment type="caution">
    <text evidence="2">The sequence shown here is derived from an EMBL/GenBank/DDBJ whole genome shotgun (WGS) entry which is preliminary data.</text>
</comment>
<evidence type="ECO:0000313" key="3">
    <source>
        <dbReference type="Proteomes" id="UP000628736"/>
    </source>
</evidence>
<keyword evidence="3" id="KW-1185">Reference proteome</keyword>
<evidence type="ECO:0000313" key="2">
    <source>
        <dbReference type="EMBL" id="MBC5722976.1"/>
    </source>
</evidence>
<dbReference type="Proteomes" id="UP000628736">
    <property type="component" value="Unassembled WGS sequence"/>
</dbReference>
<sequence length="121" mass="13814">MERGNVPIDRWLDQAVSGIRFGPDRAAVRAELEAHMEDKAADLQRIFPDISREETEERTLSEMGDPAEIGKKLARIHKPWLGWLWQFSRFLALAALLLLAVEAAIVLPVAWDLLWAWARRG</sequence>
<accession>A0A8J6MDC6</accession>
<reference evidence="2" key="1">
    <citation type="submission" date="2020-08" db="EMBL/GenBank/DDBJ databases">
        <title>Genome public.</title>
        <authorList>
            <person name="Liu C."/>
            <person name="Sun Q."/>
        </authorList>
    </citation>
    <scope>NUCLEOTIDE SEQUENCE</scope>
    <source>
        <strain evidence="2">NSJ-23</strain>
    </source>
</reference>